<reference evidence="2 3" key="1">
    <citation type="journal article" date="2014" name="PLoS Genet.">
        <title>Phylogenetically driven sequencing of extremely halophilic archaea reveals strategies for static and dynamic osmo-response.</title>
        <authorList>
            <person name="Becker E.A."/>
            <person name="Seitzer P.M."/>
            <person name="Tritt A."/>
            <person name="Larsen D."/>
            <person name="Krusor M."/>
            <person name="Yao A.I."/>
            <person name="Wu D."/>
            <person name="Madern D."/>
            <person name="Eisen J.A."/>
            <person name="Darling A.E."/>
            <person name="Facciotti M.T."/>
        </authorList>
    </citation>
    <scope>NUCLEOTIDE SEQUENCE [LARGE SCALE GENOMIC DNA]</scope>
    <source>
        <strain evidence="2 3">2-9-1</strain>
    </source>
</reference>
<comment type="caution">
    <text evidence="2">The sequence shown here is derived from an EMBL/GenBank/DDBJ whole genome shotgun (WGS) entry which is preliminary data.</text>
</comment>
<dbReference type="RefSeq" id="WP_006882029.1">
    <property type="nucleotide sequence ID" value="NZ_AOIU01000005.1"/>
</dbReference>
<evidence type="ECO:0000313" key="3">
    <source>
        <dbReference type="Proteomes" id="UP000011626"/>
    </source>
</evidence>
<dbReference type="OrthoDB" id="209680at2157"/>
<evidence type="ECO:0000259" key="1">
    <source>
        <dbReference type="Pfam" id="PF26408"/>
    </source>
</evidence>
<dbReference type="EMBL" id="AOIU01000005">
    <property type="protein sequence ID" value="ELZ29659.1"/>
    <property type="molecule type" value="Genomic_DNA"/>
</dbReference>
<name>M0D681_9EURY</name>
<dbReference type="STRING" id="797114.C475_01881"/>
<evidence type="ECO:0000313" key="2">
    <source>
        <dbReference type="EMBL" id="ELZ29659.1"/>
    </source>
</evidence>
<dbReference type="InterPro" id="IPR058419">
    <property type="entry name" value="DUF8106"/>
</dbReference>
<gene>
    <name evidence="2" type="ORF">C475_01881</name>
</gene>
<dbReference type="Proteomes" id="UP000011626">
    <property type="component" value="Unassembled WGS sequence"/>
</dbReference>
<feature type="domain" description="DUF8106" evidence="1">
    <location>
        <begin position="15"/>
        <end position="65"/>
    </location>
</feature>
<accession>M0D681</accession>
<dbReference type="AlphaFoldDB" id="M0D681"/>
<dbReference type="Pfam" id="PF26408">
    <property type="entry name" value="DUF8106"/>
    <property type="match status" value="1"/>
</dbReference>
<protein>
    <recommendedName>
        <fullName evidence="1">DUF8106 domain-containing protein</fullName>
    </recommendedName>
</protein>
<organism evidence="2 3">
    <name type="scientific">Halosimplex carlsbadense 2-9-1</name>
    <dbReference type="NCBI Taxonomy" id="797114"/>
    <lineage>
        <taxon>Archaea</taxon>
        <taxon>Methanobacteriati</taxon>
        <taxon>Methanobacteriota</taxon>
        <taxon>Stenosarchaea group</taxon>
        <taxon>Halobacteria</taxon>
        <taxon>Halobacteriales</taxon>
        <taxon>Haloarculaceae</taxon>
        <taxon>Halosimplex</taxon>
    </lineage>
</organism>
<keyword evidence="3" id="KW-1185">Reference proteome</keyword>
<sequence>MSVHAPTSPDRDPPPKATLFCPDCGHESPPTGDWVVRGADPGSDRASDGDAVVSCPDCGTEIATRGGSELPALA</sequence>
<proteinExistence type="predicted"/>